<dbReference type="OrthoDB" id="475437at2"/>
<keyword evidence="1" id="KW-0812">Transmembrane</keyword>
<dbReference type="AlphaFoldDB" id="D7DY97"/>
<sequence>MTKSYKFIQPLDRVVIALMILLSLLIGFVIWQGDAVKPIVRNFTWQNQQIGAEDTAFTLTFSRPMDTKSVEENLKVCPVETKSEEENSTTCPVLAGKISWAGRRLVYTLVTPAPYGTTYKVSLQGATDRFSQKEGKKREIQPFTGSFITRDRALLYIGANQQEQGKLVIYNLTQGQKKVLTPKELIVMDFEPFPHGEKILFSARSSKNPDILSAQLYTVTTGISSTTGQQPQPPGKLDLILDNKHYQNLKFDLSPDGATIVVQRGKIDNPGDFGLWHLLTTQDSSGTKPTAKRLQTQPPGDFLITPDSKAVAVAQGQGTAILSLQGEATKPLDFLPQFGLVQAFSKDGSQAAMVKFNTDFTRDLFLVTNQGVQKQLLKTTGSILDCNFDPASPTLYCLLTQLISKEQYIEQPYLVAINLKTDQQKPLLMLPPAQRNVHMSLAPDGLGLVFDQIVPIENSTTTLPANTLKTDDGEPIATSSLWLMPLLPITDVANIEIKPEQLPLVGFHPHWLP</sequence>
<dbReference type="KEGG" id="naz:Aazo_4806"/>
<dbReference type="Gene3D" id="2.60.40.3710">
    <property type="match status" value="1"/>
</dbReference>
<keyword evidence="3" id="KW-1185">Reference proteome</keyword>
<proteinExistence type="predicted"/>
<evidence type="ECO:0000256" key="1">
    <source>
        <dbReference type="SAM" id="Phobius"/>
    </source>
</evidence>
<keyword evidence="1" id="KW-0472">Membrane</keyword>
<dbReference type="STRING" id="551115.Aazo_4806"/>
<evidence type="ECO:0000313" key="3">
    <source>
        <dbReference type="Proteomes" id="UP000001511"/>
    </source>
</evidence>
<dbReference type="eggNOG" id="COG0823">
    <property type="taxonomic scope" value="Bacteria"/>
</dbReference>
<protein>
    <recommendedName>
        <fullName evidence="4">SbsA Ig-like domain-containing protein</fullName>
    </recommendedName>
</protein>
<organism evidence="2 3">
    <name type="scientific">Nostoc azollae (strain 0708)</name>
    <name type="common">Anabaena azollae (strain 0708)</name>
    <dbReference type="NCBI Taxonomy" id="551115"/>
    <lineage>
        <taxon>Bacteria</taxon>
        <taxon>Bacillati</taxon>
        <taxon>Cyanobacteriota</taxon>
        <taxon>Cyanophyceae</taxon>
        <taxon>Nostocales</taxon>
        <taxon>Nostocaceae</taxon>
        <taxon>Trichormus</taxon>
    </lineage>
</organism>
<feature type="transmembrane region" description="Helical" evidence="1">
    <location>
        <begin position="12"/>
        <end position="31"/>
    </location>
</feature>
<gene>
    <name evidence="2" type="ordered locus">Aazo_4806</name>
</gene>
<evidence type="ECO:0008006" key="4">
    <source>
        <dbReference type="Google" id="ProtNLM"/>
    </source>
</evidence>
<dbReference type="RefSeq" id="WP_013192985.1">
    <property type="nucleotide sequence ID" value="NC_014248.1"/>
</dbReference>
<reference evidence="2 3" key="1">
    <citation type="journal article" date="2010" name="PLoS ONE">
        <title>Genome erosion in a nitrogen-fixing vertically transmitted endosymbiotic multicellular cyanobacterium.</title>
        <authorList>
            <person name="Ran L."/>
            <person name="Larsson J."/>
            <person name="Vigil-Stenman T."/>
            <person name="Nylander J.A."/>
            <person name="Ininbergs K."/>
            <person name="Zheng W.W."/>
            <person name="Lapidus A."/>
            <person name="Lowry S."/>
            <person name="Haselkorn R."/>
            <person name="Bergman B."/>
        </authorList>
    </citation>
    <scope>NUCLEOTIDE SEQUENCE [LARGE SCALE GENOMIC DNA]</scope>
    <source>
        <strain evidence="2 3">0708</strain>
    </source>
</reference>
<dbReference type="Proteomes" id="UP000001511">
    <property type="component" value="Chromosome"/>
</dbReference>
<keyword evidence="1" id="KW-1133">Transmembrane helix</keyword>
<evidence type="ECO:0000313" key="2">
    <source>
        <dbReference type="EMBL" id="ADI65975.1"/>
    </source>
</evidence>
<accession>D7DY97</accession>
<dbReference type="EMBL" id="CP002059">
    <property type="protein sequence ID" value="ADI65975.1"/>
    <property type="molecule type" value="Genomic_DNA"/>
</dbReference>
<dbReference type="HOGENOM" id="CLU_545948_0_0_3"/>
<dbReference type="SUPFAM" id="SSF82171">
    <property type="entry name" value="DPP6 N-terminal domain-like"/>
    <property type="match status" value="1"/>
</dbReference>
<name>D7DY97_NOSA0</name>